<dbReference type="EMBL" id="CP012328">
    <property type="protein sequence ID" value="AKU79974.1"/>
    <property type="molecule type" value="Genomic_DNA"/>
</dbReference>
<feature type="signal peptide" evidence="2">
    <location>
        <begin position="1"/>
        <end position="23"/>
    </location>
</feature>
<gene>
    <name evidence="3" type="ORF">STURON_00728</name>
</gene>
<reference evidence="3 4" key="1">
    <citation type="journal article" date="2015" name="Genome Announc.">
        <title>Complete Genome Sequence of Spiroplasma turonicum Strain Tab4cT, a Parasite of a Horse Fly, Haematopota sp. (Diptera: Tabanidae).</title>
        <authorList>
            <person name="Davis R.E."/>
            <person name="Shao J."/>
            <person name="Zhao Y."/>
            <person name="Gasparich G.E."/>
            <person name="Gaynor B.J."/>
            <person name="Donofrio N."/>
        </authorList>
    </citation>
    <scope>NUCLEOTIDE SEQUENCE [LARGE SCALE GENOMIC DNA]</scope>
    <source>
        <strain evidence="3 4">Tab4c</strain>
    </source>
</reference>
<keyword evidence="4" id="KW-1185">Reference proteome</keyword>
<dbReference type="PATRIC" id="fig|216946.3.peg.757"/>
<dbReference type="KEGG" id="stur:STURON_00728"/>
<feature type="chain" id="PRO_5009779626" description="Lipoprotein" evidence="2">
    <location>
        <begin position="24"/>
        <end position="684"/>
    </location>
</feature>
<name>A0A0K1P6Y1_9MOLU</name>
<proteinExistence type="predicted"/>
<evidence type="ECO:0000256" key="1">
    <source>
        <dbReference type="SAM" id="MobiDB-lite"/>
    </source>
</evidence>
<evidence type="ECO:0000256" key="2">
    <source>
        <dbReference type="SAM" id="SignalP"/>
    </source>
</evidence>
<organism evidence="3 4">
    <name type="scientific">Spiroplasma turonicum</name>
    <dbReference type="NCBI Taxonomy" id="216946"/>
    <lineage>
        <taxon>Bacteria</taxon>
        <taxon>Bacillati</taxon>
        <taxon>Mycoplasmatota</taxon>
        <taxon>Mollicutes</taxon>
        <taxon>Entomoplasmatales</taxon>
        <taxon>Spiroplasmataceae</taxon>
        <taxon>Spiroplasma</taxon>
    </lineage>
</organism>
<evidence type="ECO:0008006" key="5">
    <source>
        <dbReference type="Google" id="ProtNLM"/>
    </source>
</evidence>
<dbReference type="PROSITE" id="PS51257">
    <property type="entry name" value="PROKAR_LIPOPROTEIN"/>
    <property type="match status" value="1"/>
</dbReference>
<dbReference type="Proteomes" id="UP000067243">
    <property type="component" value="Chromosome"/>
</dbReference>
<evidence type="ECO:0000313" key="4">
    <source>
        <dbReference type="Proteomes" id="UP000067243"/>
    </source>
</evidence>
<keyword evidence="2" id="KW-0732">Signal</keyword>
<accession>A0A0K1P6Y1</accession>
<protein>
    <recommendedName>
        <fullName evidence="5">Lipoprotein</fullName>
    </recommendedName>
</protein>
<dbReference type="RefSeq" id="WP_075048554.1">
    <property type="nucleotide sequence ID" value="NZ_CP012328.1"/>
</dbReference>
<feature type="region of interest" description="Disordered" evidence="1">
    <location>
        <begin position="29"/>
        <end position="56"/>
    </location>
</feature>
<dbReference type="OrthoDB" id="389348at2"/>
<sequence>MKKIYKLLSLISITAFTTSTVVACGSIIPSKPNSSTPEENPNSGNESNNGNNESNVISPLIKSLKSEVNNAIQNNLTKTASNLYQLDALNSAEMSTLDNKFLKIDVLKKYKGKSITDPIELDEYQKSDLTNDTKKLLEFSTLISEIKKIYYKEEYKVLNYLDNINEVFDLKIDFGSIRIIFNQENLISANVLFNYSFDLNYKDAGNQKSTMNFNNNMIYGVTSDKDVSVAISKVLNELKSEGLLNNQTFKDSFAFDYQKFNIPQNNRVTYSDDTKYLVDLEKYVNTDDYKKNISSVLNNTYLSESKNKFSFVIDKNDFFGSYRNLQKLDSEKEYMSDSENKSNYPLVWKSKENYENKDYSSQNVYDLFFRENILKENDTVTLNNDGQQQVNKILLDVVKNSFKVNISNLYNKELTEIKSLNTKYSIDDLKSNSNLYNSIRLGYLTLKNLKIKIGEFEQLLPSFDVLCSYSPKESENVIPYNLANSEISDDFYKQSVLFASVYYNTRNGIKAMKRIFDFHEDTVNETYGHRTNGSRLDGKGLSLTTFSGNASKEIPSIRVNIWDTMVLPTSLYNPDLVSKNLSNSLSLKYDSQIQFSEYMKYIGNQDVFEWNFDFSNMYLEYSSSKGLSLVPNFFHMDGVTHYYGNLKLNFINIKFDIDENIYPNGTVAYWGMWWWRLNIIGRVS</sequence>
<feature type="compositionally biased region" description="Low complexity" evidence="1">
    <location>
        <begin position="29"/>
        <end position="55"/>
    </location>
</feature>
<evidence type="ECO:0000313" key="3">
    <source>
        <dbReference type="EMBL" id="AKU79974.1"/>
    </source>
</evidence>
<dbReference type="AlphaFoldDB" id="A0A0K1P6Y1"/>